<comment type="caution">
    <text evidence="1">The sequence shown here is derived from an EMBL/GenBank/DDBJ whole genome shotgun (WGS) entry which is preliminary data.</text>
</comment>
<evidence type="ECO:0000313" key="2">
    <source>
        <dbReference type="Proteomes" id="UP000475862"/>
    </source>
</evidence>
<keyword evidence="2" id="KW-1185">Reference proteome</keyword>
<reference evidence="1 2" key="1">
    <citation type="submission" date="2019-08" db="EMBL/GenBank/DDBJ databases">
        <title>The genome of the soybean aphid Biotype 1, its phylome, world population structure and adaptation to the North American continent.</title>
        <authorList>
            <person name="Giordano R."/>
            <person name="Donthu R.K."/>
            <person name="Hernandez A.G."/>
            <person name="Wright C.L."/>
            <person name="Zimin A.V."/>
        </authorList>
    </citation>
    <scope>NUCLEOTIDE SEQUENCE [LARGE SCALE GENOMIC DNA]</scope>
    <source>
        <tissue evidence="1">Whole aphids</tissue>
    </source>
</reference>
<dbReference type="AlphaFoldDB" id="A0A6G0T5P2"/>
<proteinExistence type="predicted"/>
<protein>
    <submittedName>
        <fullName evidence="1">Uncharacterized protein</fullName>
    </submittedName>
</protein>
<name>A0A6G0T5P2_APHGL</name>
<dbReference type="OrthoDB" id="6590012at2759"/>
<sequence>MSEEKLQQSHEVITAKSSTIPTMYSGIPCLNIVPCLNMLDQGDVVLKDHPKPKDIKLYQEVVSSKECSTTTKKNESLTNKQIINNPTHFTIYVSDSDDSIVHEEIIDIPLISTSVTEILSPVACSMIEKPIIPGLLQFPRTITIISSKPTDLMLVSCIPSSIMSPYVQSRIDYELQFKIFNDCNMLRNTTFMYEPNLVKVLPKIEHLKYSVKMCYNGKHISPAFDVFKITTETQVTQSIKLKCVEKVSITKKPNVNGININYPYV</sequence>
<accession>A0A6G0T5P2</accession>
<evidence type="ECO:0000313" key="1">
    <source>
        <dbReference type="EMBL" id="KAE9525231.1"/>
    </source>
</evidence>
<dbReference type="Proteomes" id="UP000475862">
    <property type="component" value="Unassembled WGS sequence"/>
</dbReference>
<dbReference type="EMBL" id="VYZN01000061">
    <property type="protein sequence ID" value="KAE9525231.1"/>
    <property type="molecule type" value="Genomic_DNA"/>
</dbReference>
<organism evidence="1 2">
    <name type="scientific">Aphis glycines</name>
    <name type="common">Soybean aphid</name>
    <dbReference type="NCBI Taxonomy" id="307491"/>
    <lineage>
        <taxon>Eukaryota</taxon>
        <taxon>Metazoa</taxon>
        <taxon>Ecdysozoa</taxon>
        <taxon>Arthropoda</taxon>
        <taxon>Hexapoda</taxon>
        <taxon>Insecta</taxon>
        <taxon>Pterygota</taxon>
        <taxon>Neoptera</taxon>
        <taxon>Paraneoptera</taxon>
        <taxon>Hemiptera</taxon>
        <taxon>Sternorrhyncha</taxon>
        <taxon>Aphidomorpha</taxon>
        <taxon>Aphidoidea</taxon>
        <taxon>Aphididae</taxon>
        <taxon>Aphidini</taxon>
        <taxon>Aphis</taxon>
        <taxon>Aphis</taxon>
    </lineage>
</organism>
<gene>
    <name evidence="1" type="ORF">AGLY_014299</name>
</gene>